<evidence type="ECO:0008006" key="3">
    <source>
        <dbReference type="Google" id="ProtNLM"/>
    </source>
</evidence>
<sequence>MGSAQGKEEISCVIHKTAARVTKEKFKIRTQQSPIIRPDHSQPVLATPTLFHIKDYQTNTKFENNDTTHKVIPNNTSYEKNIQIPNIKINSRPTKLNIRLLKNKIGTQSHPVSRIGSPTSKGTLNIDDSLPSFNLKSNNNTPIFKESSHHDTQTFDSNFLPISKFGGDEGISPIPKKSMAKSFSALKALKSTSLPIYNSGEGKMSSPIKIFNTRLDSQGPVNSEAIKSIENPSLIFENLDLKKVSKRRESFRVNTICEVIKNRRGSLQLNYDRKQ</sequence>
<comment type="caution">
    <text evidence="1">The sequence shown here is derived from an EMBL/GenBank/DDBJ whole genome shotgun (WGS) entry which is preliminary data.</text>
</comment>
<reference evidence="1" key="1">
    <citation type="submission" date="2021-09" db="EMBL/GenBank/DDBJ databases">
        <authorList>
            <consortium name="AG Swart"/>
            <person name="Singh M."/>
            <person name="Singh A."/>
            <person name="Seah K."/>
            <person name="Emmerich C."/>
        </authorList>
    </citation>
    <scope>NUCLEOTIDE SEQUENCE</scope>
    <source>
        <strain evidence="1">ATCC30299</strain>
    </source>
</reference>
<dbReference type="AlphaFoldDB" id="A0AAU9KBF1"/>
<organism evidence="1 2">
    <name type="scientific">Blepharisma stoltei</name>
    <dbReference type="NCBI Taxonomy" id="1481888"/>
    <lineage>
        <taxon>Eukaryota</taxon>
        <taxon>Sar</taxon>
        <taxon>Alveolata</taxon>
        <taxon>Ciliophora</taxon>
        <taxon>Postciliodesmatophora</taxon>
        <taxon>Heterotrichea</taxon>
        <taxon>Heterotrichida</taxon>
        <taxon>Blepharismidae</taxon>
        <taxon>Blepharisma</taxon>
    </lineage>
</organism>
<proteinExistence type="predicted"/>
<evidence type="ECO:0000313" key="1">
    <source>
        <dbReference type="EMBL" id="CAG9334800.1"/>
    </source>
</evidence>
<name>A0AAU9KBF1_9CILI</name>
<accession>A0AAU9KBF1</accession>
<dbReference type="EMBL" id="CAJZBQ010000060">
    <property type="protein sequence ID" value="CAG9334800.1"/>
    <property type="molecule type" value="Genomic_DNA"/>
</dbReference>
<protein>
    <recommendedName>
        <fullName evidence="3">Exophilin 5</fullName>
    </recommendedName>
</protein>
<gene>
    <name evidence="1" type="ORF">BSTOLATCC_MIC62385</name>
</gene>
<evidence type="ECO:0000313" key="2">
    <source>
        <dbReference type="Proteomes" id="UP001162131"/>
    </source>
</evidence>
<keyword evidence="2" id="KW-1185">Reference proteome</keyword>
<dbReference type="Proteomes" id="UP001162131">
    <property type="component" value="Unassembled WGS sequence"/>
</dbReference>